<accession>A0A9P8UQB0</accession>
<comment type="caution">
    <text evidence="1">The sequence shown here is derived from an EMBL/GenBank/DDBJ whole genome shotgun (WGS) entry which is preliminary data.</text>
</comment>
<evidence type="ECO:0000313" key="1">
    <source>
        <dbReference type="EMBL" id="KAH6656156.1"/>
    </source>
</evidence>
<organism evidence="1 2">
    <name type="scientific">Truncatella angustata</name>
    <dbReference type="NCBI Taxonomy" id="152316"/>
    <lineage>
        <taxon>Eukaryota</taxon>
        <taxon>Fungi</taxon>
        <taxon>Dikarya</taxon>
        <taxon>Ascomycota</taxon>
        <taxon>Pezizomycotina</taxon>
        <taxon>Sordariomycetes</taxon>
        <taxon>Xylariomycetidae</taxon>
        <taxon>Amphisphaeriales</taxon>
        <taxon>Sporocadaceae</taxon>
        <taxon>Truncatella</taxon>
    </lineage>
</organism>
<proteinExistence type="predicted"/>
<name>A0A9P8UQB0_9PEZI</name>
<dbReference type="AlphaFoldDB" id="A0A9P8UQB0"/>
<dbReference type="Proteomes" id="UP000758603">
    <property type="component" value="Unassembled WGS sequence"/>
</dbReference>
<evidence type="ECO:0000313" key="2">
    <source>
        <dbReference type="Proteomes" id="UP000758603"/>
    </source>
</evidence>
<sequence>MRFQGLDLEAYNLRPFYGDFFEWSMDCDEQARKGRFPDFNPMYFEIHFIVSDGKEQEATAPSWAKMGYIRPNGITMLRESSHDTVSGSQIMFLQDKPGINRAKSSGGVVKYSISWDLVGEKIPMLKMSRRDETKMLSCVRGISLDVCLKETQSSSKQ</sequence>
<dbReference type="GeneID" id="70128847"/>
<dbReference type="RefSeq" id="XP_045960421.1">
    <property type="nucleotide sequence ID" value="XM_046099955.1"/>
</dbReference>
<protein>
    <submittedName>
        <fullName evidence="1">Uncharacterized protein</fullName>
    </submittedName>
</protein>
<reference evidence="1" key="1">
    <citation type="journal article" date="2021" name="Nat. Commun.">
        <title>Genetic determinants of endophytism in the Arabidopsis root mycobiome.</title>
        <authorList>
            <person name="Mesny F."/>
            <person name="Miyauchi S."/>
            <person name="Thiergart T."/>
            <person name="Pickel B."/>
            <person name="Atanasova L."/>
            <person name="Karlsson M."/>
            <person name="Huettel B."/>
            <person name="Barry K.W."/>
            <person name="Haridas S."/>
            <person name="Chen C."/>
            <person name="Bauer D."/>
            <person name="Andreopoulos W."/>
            <person name="Pangilinan J."/>
            <person name="LaButti K."/>
            <person name="Riley R."/>
            <person name="Lipzen A."/>
            <person name="Clum A."/>
            <person name="Drula E."/>
            <person name="Henrissat B."/>
            <person name="Kohler A."/>
            <person name="Grigoriev I.V."/>
            <person name="Martin F.M."/>
            <person name="Hacquard S."/>
        </authorList>
    </citation>
    <scope>NUCLEOTIDE SEQUENCE</scope>
    <source>
        <strain evidence="1">MPI-SDFR-AT-0073</strain>
    </source>
</reference>
<gene>
    <name evidence="1" type="ORF">BKA67DRAFT_535050</name>
</gene>
<keyword evidence="2" id="KW-1185">Reference proteome</keyword>
<dbReference type="EMBL" id="JAGPXC010000003">
    <property type="protein sequence ID" value="KAH6656156.1"/>
    <property type="molecule type" value="Genomic_DNA"/>
</dbReference>
<dbReference type="OrthoDB" id="5946976at2759"/>